<keyword evidence="3" id="KW-1185">Reference proteome</keyword>
<dbReference type="InterPro" id="IPR037126">
    <property type="entry name" value="PdaC/RsiV-like_sf"/>
</dbReference>
<protein>
    <submittedName>
        <fullName evidence="2">DUF3298 domain-containing protein</fullName>
    </submittedName>
</protein>
<organism evidence="2 3">
    <name type="scientific">Solibacillus kalamii</name>
    <dbReference type="NCBI Taxonomy" id="1748298"/>
    <lineage>
        <taxon>Bacteria</taxon>
        <taxon>Bacillati</taxon>
        <taxon>Bacillota</taxon>
        <taxon>Bacilli</taxon>
        <taxon>Bacillales</taxon>
        <taxon>Caryophanaceae</taxon>
        <taxon>Solibacillus</taxon>
    </lineage>
</organism>
<dbReference type="EMBL" id="NHNT01000006">
    <property type="protein sequence ID" value="OUZ38991.1"/>
    <property type="molecule type" value="Genomic_DNA"/>
</dbReference>
<proteinExistence type="predicted"/>
<sequence>MVYYPHVSYKWDHLWENEMNEAIKEQVQKQIAQQVGEMPTTVEEMLGLYEIKNNQRQVLSLSLSNYTYHQKAAHGMTTIQSLTFDIEKKKLCTLKDLFKPGSNYVRRLSALVDIQIQERDLPTLGDFRGISPDQDFYIADKTLVIYFQLYEITPYVVGLPMFPISVFDLADIIDESGPLGRLATNG</sequence>
<accession>A0ABX3ZH26</accession>
<comment type="caution">
    <text evidence="2">The sequence shown here is derived from an EMBL/GenBank/DDBJ whole genome shotgun (WGS) entry which is preliminary data.</text>
</comment>
<gene>
    <name evidence="2" type="ORF">CBM15_10425</name>
</gene>
<evidence type="ECO:0000313" key="2">
    <source>
        <dbReference type="EMBL" id="OUZ38991.1"/>
    </source>
</evidence>
<feature type="domain" description="DUF3298" evidence="1">
    <location>
        <begin position="95"/>
        <end position="165"/>
    </location>
</feature>
<reference evidence="2 3" key="1">
    <citation type="journal article" date="2017" name="Int. J. Syst. Evol. Microbiol.">
        <title>Solibacillus kalamii sp. nov., isolated from a high-efficiency particulate arrestance filter system used in the International Space Station.</title>
        <authorList>
            <person name="Checinska Sielaff A."/>
            <person name="Kumar R.M."/>
            <person name="Pal D."/>
            <person name="Mayilraj S."/>
            <person name="Venkateswaran K."/>
        </authorList>
    </citation>
    <scope>NUCLEOTIDE SEQUENCE [LARGE SCALE GENOMIC DNA]</scope>
    <source>
        <strain evidence="2 3">ISSFR-015</strain>
    </source>
</reference>
<name>A0ABX3ZH26_9BACL</name>
<evidence type="ECO:0000259" key="1">
    <source>
        <dbReference type="Pfam" id="PF11738"/>
    </source>
</evidence>
<dbReference type="Proteomes" id="UP000196594">
    <property type="component" value="Unassembled WGS sequence"/>
</dbReference>
<dbReference type="Gene3D" id="3.30.565.40">
    <property type="entry name" value="Fervidobacterium nodosum Rt17-B1 like"/>
    <property type="match status" value="1"/>
</dbReference>
<dbReference type="Gene3D" id="3.90.640.20">
    <property type="entry name" value="Heat-shock cognate protein, ATPase"/>
    <property type="match status" value="1"/>
</dbReference>
<dbReference type="Pfam" id="PF11738">
    <property type="entry name" value="DUF3298"/>
    <property type="match status" value="1"/>
</dbReference>
<evidence type="ECO:0000313" key="3">
    <source>
        <dbReference type="Proteomes" id="UP000196594"/>
    </source>
</evidence>
<dbReference type="RefSeq" id="WP_008405623.1">
    <property type="nucleotide sequence ID" value="NZ_JAFBEY010000004.1"/>
</dbReference>
<dbReference type="InterPro" id="IPR021729">
    <property type="entry name" value="DUF3298"/>
</dbReference>